<feature type="domain" description="SD-repeat containing protein B" evidence="6">
    <location>
        <begin position="825"/>
        <end position="913"/>
    </location>
</feature>
<keyword evidence="3" id="KW-0964">Secreted</keyword>
<evidence type="ECO:0000259" key="6">
    <source>
        <dbReference type="Pfam" id="PF17210"/>
    </source>
</evidence>
<evidence type="ECO:0000313" key="8">
    <source>
        <dbReference type="Proteomes" id="UP000325286"/>
    </source>
</evidence>
<evidence type="ECO:0000256" key="5">
    <source>
        <dbReference type="SAM" id="MobiDB-lite"/>
    </source>
</evidence>
<dbReference type="KEGG" id="rul:UC8_30770"/>
<dbReference type="PANTHER" id="PTHR36108:SF13">
    <property type="entry name" value="COLOSSIN-B-RELATED"/>
    <property type="match status" value="1"/>
</dbReference>
<dbReference type="InterPro" id="IPR053786">
    <property type="entry name" value="LEPRxLL_CS"/>
</dbReference>
<comment type="subcellular location">
    <subcellularLocation>
        <location evidence="1">Secreted</location>
    </subcellularLocation>
</comment>
<keyword evidence="4" id="KW-0732">Signal</keyword>
<evidence type="ECO:0000313" key="7">
    <source>
        <dbReference type="EMBL" id="QEG41059.1"/>
    </source>
</evidence>
<dbReference type="Pfam" id="PF13620">
    <property type="entry name" value="CarboxypepD_reg"/>
    <property type="match status" value="1"/>
</dbReference>
<accession>A0A5B9QSZ5</accession>
<feature type="domain" description="SD-repeat containing protein B" evidence="6">
    <location>
        <begin position="1159"/>
        <end position="1239"/>
    </location>
</feature>
<sequence length="1818" mass="194374">MVRRSMLAEPLEPRVLMAADPIHVGVVYIETDYLESDADVGSDSQPDRFILSFTGGAEGTELTEFRINTDKAGDGLSIGDPMFDTEQGGRGKRGSHGFEVFKVVSDDAVQVEATVEDGGQELVIHLEGFHAGDRLEFTLDVDEILSNASDLETFNRKLDVINSGQEFEDSILDATFEAPHFETAHADALFLNEFGDPGSQYGLDLPADESDDVDSRPNRTAAAVASATQTPKPISIAGTVWVDSDLDLLRDANEEGLAGVQLTLLQLEPVTGQFVDTGFRATTDGLGRYQFDTDLGLMPGTFRVVQTQPDGYFSVGSVPGFIDGSSVGSSLSADILTGILIPKGDQHAVQYDFAEAAPASVSGFVYRDDSDDGIRDASEPGIGNIRIRLIPENTLGSQATLIQTTDANGFYRFENLSPGQYRIEQIDQPSDLSDGLDTAGTVNGIVVGAANNPGDSIDAVVLAGSQQGLEYNFGELPLGSISGMVYLLGPGEVCDGYDPGVDQPLPGVRIVLQNDLGETITETVTDADGQYRFDQLPKGNYTVVEFTPAGLLDGMAMPGRIGNVTVGDGVGGGRIERLLLTAGAEAVEYDFCEAAPASVSGYVYHDRDDDGQRDSGEEAIADVIIELVDGNGTVVDTTRTAADGSYRFEDVLPGTYSIRETQPDGYYDGIDTAGRVDGQPTGVAENPGDVIGLVALRQGQAGVEYNFGELRPASLSGMVHADTNQNCIADPGEELLSGVVIQLYDRDGNRVAETQTDVNGRYRFENLVPGRYTVIELQPEGYFEGGQMAGSAGGDDSQVNRIADVDLGSGEVAVEYNFCEHPPAEISGVVFADRDEDCVFDANELPIASVRVDLLDGAGQVVATTTTDANGRYTFSHLPAGVYTVRETQPMGYLHGGQRAGSAGGNDSVADIISGIPIGFGDRLTDYNFCELEPSSLSGFVYVDRDADCVFDNDEPPLAGVEVQLLNEAGEIVARTTTDADGNYRFQNLRPGQYSVRELQPAGYFQGGQQVGSGGGIVLGDDHLGQINLGPGQTLVDYNFCELEPSSLGGVVYVDRDADCVRDTDEPPLAGVEVQLLNDAGQIVARTHTNAAGQYRFDNLAPGRYSVREVQPEGYYQGGQMVGDGGGEVLGDDHLGNIDIGPGQTLSHYDFCELEGGSLSGRVWSETDLDQTFDDDDNPIAGVVVELIDANGSVVQRTTTDAAGLYEFTDLAPGVYGIRETQPSGLFHGGQKVGSLGGTVADDDLLTEITVSGGTHGSEYNFPEVPPATISGYVFQDGPALSTGTAPAPEDLRDYRDGIRGTNDKPIGNVRLELRNVLGQPFTADRALPGIYGDGFIQVTTDANGYYEFTGLRPGTYHVYEVQPEDYIDGLDTPGSTGGVAVNPADIPDDIELQFVVQTLSASDATDPGDDAILNVSLTAGGHSSENNFSEIIVLQPPPPLPPIDHPQAEVPQLEAGPLPAYDRVASFAVPLYTPRPAFYDLAYPVSWHLSVINGGAPREDEGQNGMVQKASSQEDTHFDESKHRKGRWSLVTRDGERLELSDAIMLGEEGAVPLSGDFDGDGRDEVAIFVGGQWFVDLNGNGIWDSGDLWISLGTELDRPVVGDWDADGKDDIGIFGREWLRDPQAIANDPGLPAPSNRHYSRPKNLPPVEPEATDGVREMKLSRKPIRADLIDHVFRYGQHHDTPVAGDWNGDAHGTVGVFRAGVWRLDEDGDGRWAGNDREFIFGSPGSKPVVGDWNGDGIDDLGVVEGDLWILDSNGDRKLTAADQRLHIPADHPDAQPIAGDWDGDGRDEPGWYHTGAEPSDEEPPQEEERAA</sequence>
<proteinExistence type="inferred from homology"/>
<dbReference type="EMBL" id="CP042914">
    <property type="protein sequence ID" value="QEG41059.1"/>
    <property type="molecule type" value="Genomic_DNA"/>
</dbReference>
<dbReference type="SUPFAM" id="SSF117074">
    <property type="entry name" value="Hypothetical protein PA1324"/>
    <property type="match status" value="10"/>
</dbReference>
<feature type="region of interest" description="Disordered" evidence="5">
    <location>
        <begin position="1280"/>
        <end position="1300"/>
    </location>
</feature>
<evidence type="ECO:0000256" key="2">
    <source>
        <dbReference type="ARBA" id="ARBA00007257"/>
    </source>
</evidence>
<reference evidence="7 8" key="1">
    <citation type="submission" date="2019-08" db="EMBL/GenBank/DDBJ databases">
        <title>Deep-cultivation of Planctomycetes and their phenomic and genomic characterization uncovers novel biology.</title>
        <authorList>
            <person name="Wiegand S."/>
            <person name="Jogler M."/>
            <person name="Boedeker C."/>
            <person name="Pinto D."/>
            <person name="Vollmers J."/>
            <person name="Rivas-Marin E."/>
            <person name="Kohn T."/>
            <person name="Peeters S.H."/>
            <person name="Heuer A."/>
            <person name="Rast P."/>
            <person name="Oberbeckmann S."/>
            <person name="Bunk B."/>
            <person name="Jeske O."/>
            <person name="Meyerdierks A."/>
            <person name="Storesund J.E."/>
            <person name="Kallscheuer N."/>
            <person name="Luecker S."/>
            <person name="Lage O.M."/>
            <person name="Pohl T."/>
            <person name="Merkel B.J."/>
            <person name="Hornburger P."/>
            <person name="Mueller R.-W."/>
            <person name="Bruemmer F."/>
            <person name="Labrenz M."/>
            <person name="Spormann A.M."/>
            <person name="Op den Camp H."/>
            <person name="Overmann J."/>
            <person name="Amann R."/>
            <person name="Jetten M.S.M."/>
            <person name="Mascher T."/>
            <person name="Medema M.H."/>
            <person name="Devos D.P."/>
            <person name="Kaster A.-K."/>
            <person name="Ovreas L."/>
            <person name="Rohde M."/>
            <person name="Galperin M.Y."/>
            <person name="Jogler C."/>
        </authorList>
    </citation>
    <scope>NUCLEOTIDE SEQUENCE [LARGE SCALE GENOMIC DNA]</scope>
    <source>
        <strain evidence="7 8">UC8</strain>
    </source>
</reference>
<dbReference type="SUPFAM" id="SSF69318">
    <property type="entry name" value="Integrin alpha N-terminal domain"/>
    <property type="match status" value="2"/>
</dbReference>
<dbReference type="InterPro" id="IPR013783">
    <property type="entry name" value="Ig-like_fold"/>
</dbReference>
<feature type="domain" description="SD-repeat containing protein B" evidence="6">
    <location>
        <begin position="937"/>
        <end position="1013"/>
    </location>
</feature>
<evidence type="ECO:0000256" key="3">
    <source>
        <dbReference type="ARBA" id="ARBA00022525"/>
    </source>
</evidence>
<organism evidence="7 8">
    <name type="scientific">Roseimaritima ulvae</name>
    <dbReference type="NCBI Taxonomy" id="980254"/>
    <lineage>
        <taxon>Bacteria</taxon>
        <taxon>Pseudomonadati</taxon>
        <taxon>Planctomycetota</taxon>
        <taxon>Planctomycetia</taxon>
        <taxon>Pirellulales</taxon>
        <taxon>Pirellulaceae</taxon>
        <taxon>Roseimaritima</taxon>
    </lineage>
</organism>
<evidence type="ECO:0000256" key="4">
    <source>
        <dbReference type="ARBA" id="ARBA00022729"/>
    </source>
</evidence>
<feature type="domain" description="SD-repeat containing protein B" evidence="6">
    <location>
        <begin position="714"/>
        <end position="804"/>
    </location>
</feature>
<dbReference type="Proteomes" id="UP000325286">
    <property type="component" value="Chromosome"/>
</dbReference>
<dbReference type="GO" id="GO:0005576">
    <property type="term" value="C:extracellular region"/>
    <property type="evidence" value="ECO:0007669"/>
    <property type="project" value="UniProtKB-SubCell"/>
</dbReference>
<dbReference type="NCBIfam" id="NF012209">
    <property type="entry name" value="LEPR-8K"/>
    <property type="match status" value="1"/>
</dbReference>
<feature type="domain" description="SD-repeat containing protein B" evidence="6">
    <location>
        <begin position="1047"/>
        <end position="1123"/>
    </location>
</feature>
<name>A0A5B9QSZ5_9BACT</name>
<protein>
    <submittedName>
        <fullName evidence="7">Serine-aspartate repeat-containing protein D</fullName>
    </submittedName>
</protein>
<dbReference type="Pfam" id="PF17210">
    <property type="entry name" value="SdrD_B"/>
    <property type="match status" value="8"/>
</dbReference>
<feature type="region of interest" description="Disordered" evidence="5">
    <location>
        <begin position="1497"/>
        <end position="1524"/>
    </location>
</feature>
<feature type="compositionally biased region" description="Basic and acidic residues" evidence="5">
    <location>
        <begin position="1513"/>
        <end position="1523"/>
    </location>
</feature>
<evidence type="ECO:0000256" key="1">
    <source>
        <dbReference type="ARBA" id="ARBA00004613"/>
    </source>
</evidence>
<dbReference type="InterPro" id="IPR028994">
    <property type="entry name" value="Integrin_alpha_N"/>
</dbReference>
<feature type="domain" description="SD-repeat containing protein B" evidence="6">
    <location>
        <begin position="598"/>
        <end position="679"/>
    </location>
</feature>
<feature type="compositionally biased region" description="Basic and acidic residues" evidence="5">
    <location>
        <begin position="1290"/>
        <end position="1300"/>
    </location>
</feature>
<keyword evidence="8" id="KW-1185">Reference proteome</keyword>
<feature type="region of interest" description="Disordered" evidence="5">
    <location>
        <begin position="1773"/>
        <end position="1818"/>
    </location>
</feature>
<gene>
    <name evidence="7" type="primary">sdrD_1</name>
    <name evidence="7" type="ORF">UC8_30770</name>
</gene>
<dbReference type="Gene3D" id="2.60.40.10">
    <property type="entry name" value="Immunoglobulins"/>
    <property type="match status" value="10"/>
</dbReference>
<comment type="similarity">
    <text evidence="2">Belongs to the serine-aspartate repeat-containing protein (SDr) family.</text>
</comment>
<feature type="region of interest" description="Disordered" evidence="5">
    <location>
        <begin position="1633"/>
        <end position="1657"/>
    </location>
</feature>
<feature type="domain" description="SD-repeat containing protein B" evidence="6">
    <location>
        <begin position="360"/>
        <end position="442"/>
    </location>
</feature>
<dbReference type="PANTHER" id="PTHR36108">
    <property type="entry name" value="COLOSSIN-B-RELATED"/>
    <property type="match status" value="1"/>
</dbReference>
<feature type="domain" description="SD-repeat containing protein B" evidence="6">
    <location>
        <begin position="235"/>
        <end position="313"/>
    </location>
</feature>
<dbReference type="InterPro" id="IPR033764">
    <property type="entry name" value="Sdr_B"/>
</dbReference>